<protein>
    <submittedName>
        <fullName evidence="2">Cobalamin biosynthesis protein</fullName>
    </submittedName>
</protein>
<dbReference type="InterPro" id="IPR002750">
    <property type="entry name" value="CobE/GbiG_C"/>
</dbReference>
<dbReference type="Gene3D" id="3.30.420.180">
    <property type="entry name" value="CobE/GbiG C-terminal domain"/>
    <property type="match status" value="1"/>
</dbReference>
<gene>
    <name evidence="2" type="ORF">RPE78_13010</name>
</gene>
<feature type="domain" description="CobE/GbiG C-terminal" evidence="1">
    <location>
        <begin position="4"/>
        <end position="116"/>
    </location>
</feature>
<dbReference type="EMBL" id="CP135443">
    <property type="protein sequence ID" value="WRY33580.1"/>
    <property type="molecule type" value="Genomic_DNA"/>
</dbReference>
<dbReference type="Proteomes" id="UP001623290">
    <property type="component" value="Chromosome"/>
</dbReference>
<evidence type="ECO:0000313" key="2">
    <source>
        <dbReference type="EMBL" id="WRY33580.1"/>
    </source>
</evidence>
<dbReference type="InterPro" id="IPR036518">
    <property type="entry name" value="CobE/GbiG_C_sf"/>
</dbReference>
<dbReference type="SUPFAM" id="SSF159664">
    <property type="entry name" value="CobE/GbiG C-terminal domain-like"/>
    <property type="match status" value="1"/>
</dbReference>
<organism evidence="2 3">
    <name type="scientific">Thioclava litoralis</name>
    <dbReference type="NCBI Taxonomy" id="3076557"/>
    <lineage>
        <taxon>Bacteria</taxon>
        <taxon>Pseudomonadati</taxon>
        <taxon>Pseudomonadota</taxon>
        <taxon>Alphaproteobacteria</taxon>
        <taxon>Rhodobacterales</taxon>
        <taxon>Paracoccaceae</taxon>
        <taxon>Thioclava</taxon>
    </lineage>
</organism>
<proteinExistence type="predicted"/>
<name>A0ABZ1DYV6_9RHOB</name>
<keyword evidence="3" id="KW-1185">Reference proteome</keyword>
<sequence length="125" mass="12762">MTRVLGVGLQSRAESAALAALLDAAREVAPDMLAILADKADHPALQTVQAAGLPVCLIARSRLNGVATPTYSARVAERFGTGSVAEALALVAAGPEARIVQPRAISPCGTMTTALADSLKGEKKE</sequence>
<dbReference type="Pfam" id="PF01890">
    <property type="entry name" value="CbiG_C"/>
    <property type="match status" value="1"/>
</dbReference>
<evidence type="ECO:0000313" key="3">
    <source>
        <dbReference type="Proteomes" id="UP001623290"/>
    </source>
</evidence>
<evidence type="ECO:0000259" key="1">
    <source>
        <dbReference type="Pfam" id="PF01890"/>
    </source>
</evidence>
<reference evidence="2 3" key="1">
    <citation type="submission" date="2023-09" db="EMBL/GenBank/DDBJ databases">
        <title>Thioclava shenzhenensis sp. nov., a multidrug resistant bacteria-antagonizing species isolated from coastal seawater.</title>
        <authorList>
            <person name="Long M."/>
        </authorList>
    </citation>
    <scope>NUCLEOTIDE SEQUENCE [LARGE SCALE GENOMIC DNA]</scope>
    <source>
        <strain evidence="2 3">FTW29</strain>
    </source>
</reference>
<dbReference type="RefSeq" id="WP_406720799.1">
    <property type="nucleotide sequence ID" value="NZ_CP135443.1"/>
</dbReference>
<accession>A0ABZ1DYV6</accession>